<comment type="caution">
    <text evidence="3">The sequence shown here is derived from an EMBL/GenBank/DDBJ whole genome shotgun (WGS) entry which is preliminary data.</text>
</comment>
<dbReference type="Gene3D" id="3.40.50.20">
    <property type="match status" value="1"/>
</dbReference>
<dbReference type="Proteomes" id="UP000287447">
    <property type="component" value="Unassembled WGS sequence"/>
</dbReference>
<dbReference type="InterPro" id="IPR011761">
    <property type="entry name" value="ATP-grasp"/>
</dbReference>
<gene>
    <name evidence="3" type="ORF">EOI86_00395</name>
</gene>
<dbReference type="InterPro" id="IPR048764">
    <property type="entry name" value="PylC_N"/>
</dbReference>
<evidence type="ECO:0000313" key="4">
    <source>
        <dbReference type="Proteomes" id="UP000287447"/>
    </source>
</evidence>
<keyword evidence="1" id="KW-0547">Nucleotide-binding</keyword>
<accession>A0A3S2VR89</accession>
<reference evidence="4" key="1">
    <citation type="submission" date="2019-01" db="EMBL/GenBank/DDBJ databases">
        <title>Gri0909 isolated from a small marine red alga.</title>
        <authorList>
            <person name="Kim J."/>
            <person name="Jeong S.E."/>
            <person name="Jeon C.O."/>
        </authorList>
    </citation>
    <scope>NUCLEOTIDE SEQUENCE [LARGE SCALE GENOMIC DNA]</scope>
    <source>
        <strain evidence="4">Gri0909</strain>
    </source>
</reference>
<dbReference type="GO" id="GO:0005524">
    <property type="term" value="F:ATP binding"/>
    <property type="evidence" value="ECO:0007669"/>
    <property type="project" value="UniProtKB-UniRule"/>
</dbReference>
<evidence type="ECO:0000259" key="2">
    <source>
        <dbReference type="PROSITE" id="PS50975"/>
    </source>
</evidence>
<sequence>MLACDIPAGIPKEGRLAHTGPSVEAARPTRRRACLNVLILSASSKSLLVKAFQDAVRPFGGAVTAADVAADSAALQVADKAVLTPRSNDSRFSDALEAICSAHDISLVVPTRDGELQRLAEIAGRLRAKGIAVLVPSGEAIAICSNSWRFSAFCRENGFPTPKNFPTAEAVDRFPVFCRAANRTVPHHAMRISNKEELSAYEVLHGRVDGGLIIQEFVDWPEYSIDVLMDLQGNPLQAVARRRISTRAGESWKTRVEKLPELTESALALSELLGLVGHNNLQAFYDPVAGAQFIEVNARFGGASNLSIRSGLASPERLVQMVAGNEAAAAAPRPLNYGGMLLRHAEDIIVDHDPARDCVSWQDLPSELELGGRSLGAKRAGVER</sequence>
<organism evidence="3 4">
    <name type="scientific">Hwanghaeella grinnelliae</name>
    <dbReference type="NCBI Taxonomy" id="2500179"/>
    <lineage>
        <taxon>Bacteria</taxon>
        <taxon>Pseudomonadati</taxon>
        <taxon>Pseudomonadota</taxon>
        <taxon>Alphaproteobacteria</taxon>
        <taxon>Rhodospirillales</taxon>
        <taxon>Rhodospirillaceae</taxon>
        <taxon>Hwanghaeella</taxon>
    </lineage>
</organism>
<feature type="domain" description="ATP-grasp" evidence="2">
    <location>
        <begin position="151"/>
        <end position="323"/>
    </location>
</feature>
<proteinExistence type="predicted"/>
<dbReference type="Pfam" id="PF15632">
    <property type="entry name" value="ATPgrasp_Ter"/>
    <property type="match status" value="1"/>
</dbReference>
<dbReference type="AlphaFoldDB" id="A0A3S2VR89"/>
<dbReference type="EMBL" id="SADE01000001">
    <property type="protein sequence ID" value="RVU37800.1"/>
    <property type="molecule type" value="Genomic_DNA"/>
</dbReference>
<keyword evidence="1" id="KW-0067">ATP-binding</keyword>
<evidence type="ECO:0000256" key="1">
    <source>
        <dbReference type="PROSITE-ProRule" id="PRU00409"/>
    </source>
</evidence>
<dbReference type="SUPFAM" id="SSF56059">
    <property type="entry name" value="Glutathione synthetase ATP-binding domain-like"/>
    <property type="match status" value="1"/>
</dbReference>
<protein>
    <submittedName>
        <fullName evidence="3">ATP-grasp domain-containing protein</fullName>
    </submittedName>
</protein>
<dbReference type="GO" id="GO:0046872">
    <property type="term" value="F:metal ion binding"/>
    <property type="evidence" value="ECO:0007669"/>
    <property type="project" value="InterPro"/>
</dbReference>
<dbReference type="Gene3D" id="3.30.470.20">
    <property type="entry name" value="ATP-grasp fold, B domain"/>
    <property type="match status" value="1"/>
</dbReference>
<dbReference type="Gene3D" id="3.30.1490.20">
    <property type="entry name" value="ATP-grasp fold, A domain"/>
    <property type="match status" value="1"/>
</dbReference>
<dbReference type="Pfam" id="PF21360">
    <property type="entry name" value="PylC-like_N"/>
    <property type="match status" value="1"/>
</dbReference>
<evidence type="ECO:0000313" key="3">
    <source>
        <dbReference type="EMBL" id="RVU37800.1"/>
    </source>
</evidence>
<dbReference type="InterPro" id="IPR013815">
    <property type="entry name" value="ATP_grasp_subdomain_1"/>
</dbReference>
<dbReference type="PROSITE" id="PS50975">
    <property type="entry name" value="ATP_GRASP"/>
    <property type="match status" value="1"/>
</dbReference>
<name>A0A3S2VR89_9PROT</name>
<keyword evidence="4" id="KW-1185">Reference proteome</keyword>